<dbReference type="InterPro" id="IPR011089">
    <property type="entry name" value="GmrSD_C"/>
</dbReference>
<dbReference type="Pfam" id="PF03235">
    <property type="entry name" value="GmrSD_N"/>
    <property type="match status" value="1"/>
</dbReference>
<feature type="domain" description="GmrSD restriction endonucleases C-terminal" evidence="2">
    <location>
        <begin position="762"/>
        <end position="847"/>
    </location>
</feature>
<dbReference type="AlphaFoldDB" id="A0A449A628"/>
<evidence type="ECO:0000259" key="2">
    <source>
        <dbReference type="Pfam" id="PF07510"/>
    </source>
</evidence>
<reference evidence="3 4" key="1">
    <citation type="submission" date="2019-01" db="EMBL/GenBank/DDBJ databases">
        <authorList>
            <consortium name="Pathogen Informatics"/>
        </authorList>
    </citation>
    <scope>NUCLEOTIDE SEQUENCE [LARGE SCALE GENOMIC DNA]</scope>
    <source>
        <strain evidence="3 4">NCTC10166</strain>
    </source>
</reference>
<dbReference type="KEGG" id="mnu:NCTC10166_00658"/>
<keyword evidence="4" id="KW-1185">Reference proteome</keyword>
<dbReference type="Pfam" id="PF07510">
    <property type="entry name" value="GmrSD_C"/>
    <property type="match status" value="1"/>
</dbReference>
<protein>
    <submittedName>
        <fullName evidence="3">Protein of uncharacterized function DUF262</fullName>
    </submittedName>
</protein>
<dbReference type="RefSeq" id="WP_129720052.1">
    <property type="nucleotide sequence ID" value="NZ_LR214951.1"/>
</dbReference>
<feature type="domain" description="GmrSD restriction endonucleases N-terminal" evidence="1">
    <location>
        <begin position="275"/>
        <end position="496"/>
    </location>
</feature>
<dbReference type="EMBL" id="LR214951">
    <property type="protein sequence ID" value="VEU59679.1"/>
    <property type="molecule type" value="Genomic_DNA"/>
</dbReference>
<evidence type="ECO:0000313" key="4">
    <source>
        <dbReference type="Proteomes" id="UP000289440"/>
    </source>
</evidence>
<name>A0A449A628_9BACT</name>
<evidence type="ECO:0000259" key="1">
    <source>
        <dbReference type="Pfam" id="PF03235"/>
    </source>
</evidence>
<dbReference type="InterPro" id="IPR004919">
    <property type="entry name" value="GmrSD_N"/>
</dbReference>
<organism evidence="3 4">
    <name type="scientific">Mesomycoplasma neurolyticum</name>
    <dbReference type="NCBI Taxonomy" id="2120"/>
    <lineage>
        <taxon>Bacteria</taxon>
        <taxon>Bacillati</taxon>
        <taxon>Mycoplasmatota</taxon>
        <taxon>Mycoplasmoidales</taxon>
        <taxon>Metamycoplasmataceae</taxon>
        <taxon>Mesomycoplasma</taxon>
    </lineage>
</organism>
<dbReference type="PANTHER" id="PTHR35149">
    <property type="entry name" value="SLL5132 PROTEIN"/>
    <property type="match status" value="1"/>
</dbReference>
<dbReference type="OrthoDB" id="395447at2"/>
<gene>
    <name evidence="3" type="ORF">NCTC10166_00658</name>
</gene>
<accession>A0A449A628</accession>
<dbReference type="Proteomes" id="UP000289440">
    <property type="component" value="Chromosome"/>
</dbReference>
<proteinExistence type="predicted"/>
<dbReference type="PANTHER" id="PTHR35149:SF1">
    <property type="entry name" value="DUF5655 DOMAIN-CONTAINING PROTEIN"/>
    <property type="match status" value="1"/>
</dbReference>
<evidence type="ECO:0000313" key="3">
    <source>
        <dbReference type="EMBL" id="VEU59679.1"/>
    </source>
</evidence>
<sequence>MKNLKKFWKIGTNIFTYLSELKDKKPNYLSEFIILKQTTDLNKEIYSLLSIDDHTFRIINQNEKSTFFQKIRVLCFLGILKIHNFDEEIYKLDNFAKEFESRKFIWNIKFKKDWDIYDHILVFLDNQYTLINQTLNWEAQKISFFFSFALSFVLNKLFQKNWEEFKKITQKLNLDKKDLNYYYDDEFYKKISNHSNLPKIIIEFLEKNDFHIEKISENIDLEKNVLSHYENTLLFLKQTINDKENLIGFPEKRKIIHPSSETFNLANFFWYIYYNRNQKLKIPVFQRKISWTKNIVYNLLEDIKNVSDYTREYIYLGVLTCTALNNNKNFKNIIDGQQRLSTLLLIFNALSVFTLSKNFFSEEEFEINLEFMKNEKIISFLNIFNKSSDNENSIIYNYFIRIQGNNDYEEFEKVLNLKNFDKVDSKISKILYDILIWIINNFKNSQQKLFNFWQAFLHKIYFIIVDLENINEFDLFERMNTRQRPLNAIELVKNRIYSEFENEIINASIEKEFQLLFDKQIFSKFWDVKKNDIFLKKINDFLWYIDSIYSDDEWGEIKSENDDTIDLKLYSKFWIFIKEQIIERNLNNKINFKECISKISDEIDLFFELTTPEKYFSENQRFYFISSYLYSLMPNSKTIYIPLISSIIKAALNEDVFNFSDQIKNIKVKNIIIDCLKVIQSFEIKRQMIAQKGESLISFLSKVLRDLKKNDNLLNPKAIFNILKTYKHFDKINDLKTLWNKVSGDALTQHEKNILLVIFEWYIFNEEWTLKFFENHDLKIKNQFTLEHIAPKKLNLWYENYKYSNNEKKQLESYIENIGNFLLLKQKTNAKNSNNIFSKKKVIYASSFKNTSLATLKGVEGSRFNIIINDIKELINKYNYDKTGFKKWIVKPERIEKSLNSLNLLVDHKMTFNWEDIELRSEAIAWVICLALSNSNNN</sequence>